<feature type="transmembrane region" description="Helical" evidence="5">
    <location>
        <begin position="78"/>
        <end position="97"/>
    </location>
</feature>
<name>A0A4Y9RT70_9BURK</name>
<keyword evidence="4 5" id="KW-0472">Membrane</keyword>
<feature type="transmembrane region" description="Helical" evidence="5">
    <location>
        <begin position="109"/>
        <end position="130"/>
    </location>
</feature>
<gene>
    <name evidence="5" type="primary">yciB</name>
    <name evidence="6" type="ORF">E4L96_21295</name>
</gene>
<evidence type="ECO:0000313" key="7">
    <source>
        <dbReference type="Proteomes" id="UP000298438"/>
    </source>
</evidence>
<comment type="subcellular location">
    <subcellularLocation>
        <location evidence="5">Cell inner membrane</location>
        <topology evidence="5">Multi-pass membrane protein</topology>
    </subcellularLocation>
</comment>
<dbReference type="Proteomes" id="UP000298438">
    <property type="component" value="Unassembled WGS sequence"/>
</dbReference>
<evidence type="ECO:0000313" key="6">
    <source>
        <dbReference type="EMBL" id="TFW11481.1"/>
    </source>
</evidence>
<dbReference type="Pfam" id="PF04279">
    <property type="entry name" value="IspA"/>
    <property type="match status" value="1"/>
</dbReference>
<dbReference type="OrthoDB" id="9788219at2"/>
<dbReference type="HAMAP" id="MF_00189">
    <property type="entry name" value="YciB"/>
    <property type="match status" value="1"/>
</dbReference>
<dbReference type="PANTHER" id="PTHR36917:SF1">
    <property type="entry name" value="INNER MEMBRANE-SPANNING PROTEIN YCIB"/>
    <property type="match status" value="1"/>
</dbReference>
<organism evidence="6 7">
    <name type="scientific">Zemynaea arenosa</name>
    <dbReference type="NCBI Taxonomy" id="2561931"/>
    <lineage>
        <taxon>Bacteria</taxon>
        <taxon>Pseudomonadati</taxon>
        <taxon>Pseudomonadota</taxon>
        <taxon>Betaproteobacteria</taxon>
        <taxon>Burkholderiales</taxon>
        <taxon>Oxalobacteraceae</taxon>
        <taxon>Telluria group</taxon>
        <taxon>Zemynaea</taxon>
    </lineage>
</organism>
<proteinExistence type="inferred from homology"/>
<keyword evidence="3 5" id="KW-1133">Transmembrane helix</keyword>
<feature type="transmembrane region" description="Helical" evidence="5">
    <location>
        <begin position="183"/>
        <end position="202"/>
    </location>
</feature>
<dbReference type="NCBIfam" id="NF001325">
    <property type="entry name" value="PRK00259.1-3"/>
    <property type="match status" value="1"/>
</dbReference>
<keyword evidence="2 5" id="KW-0812">Transmembrane</keyword>
<comment type="similarity">
    <text evidence="5">Belongs to the YciB family.</text>
</comment>
<feature type="transmembrane region" description="Helical" evidence="5">
    <location>
        <begin position="150"/>
        <end position="171"/>
    </location>
</feature>
<evidence type="ECO:0000256" key="5">
    <source>
        <dbReference type="HAMAP-Rule" id="MF_00189"/>
    </source>
</evidence>
<sequence length="210" mass="23529">MKFLFDLFPVLLFFVVYKVADMFPAEAYAFVNAHMLGLVSGGKIAQDQGPMMVATAVAILASILQVGYVLARRQKVDMMLWVSVIVIVVFGGATIYLHDDHFIKWKPTILNWIYAAVIAAAQLLFGKNIIREVMKEAIALPDEVWDRLSWLWIGFFTVAGAVNLLVAFVIFKDQTSSWVSFKAFGLPAMTFAFAIVQSLYVAKHIQEDKV</sequence>
<comment type="caution">
    <text evidence="6">The sequence shown here is derived from an EMBL/GenBank/DDBJ whole genome shotgun (WGS) entry which is preliminary data.</text>
</comment>
<keyword evidence="5" id="KW-0997">Cell inner membrane</keyword>
<protein>
    <recommendedName>
        <fullName evidence="5">Inner membrane-spanning protein YciB</fullName>
    </recommendedName>
</protein>
<dbReference type="InterPro" id="IPR006008">
    <property type="entry name" value="YciB"/>
</dbReference>
<reference evidence="6 7" key="1">
    <citation type="submission" date="2019-03" db="EMBL/GenBank/DDBJ databases">
        <title>Draft Genome Sequence of Massilia arenosa sp. nov., a Novel Massilia Species Isolated from a Sandy-loam Maize Soil.</title>
        <authorList>
            <person name="Raths R."/>
            <person name="Peta V."/>
            <person name="Bucking H."/>
        </authorList>
    </citation>
    <scope>NUCLEOTIDE SEQUENCE [LARGE SCALE GENOMIC DNA]</scope>
    <source>
        <strain evidence="6 7">MC02</strain>
    </source>
</reference>
<dbReference type="RefSeq" id="WP_135209229.1">
    <property type="nucleotide sequence ID" value="NZ_SPVF01000259.1"/>
</dbReference>
<evidence type="ECO:0000256" key="3">
    <source>
        <dbReference type="ARBA" id="ARBA00022989"/>
    </source>
</evidence>
<comment type="function">
    <text evidence="5">Plays a role in cell envelope biogenesis, maintenance of cell envelope integrity and membrane homeostasis.</text>
</comment>
<dbReference type="GO" id="GO:0005886">
    <property type="term" value="C:plasma membrane"/>
    <property type="evidence" value="ECO:0007669"/>
    <property type="project" value="UniProtKB-SubCell"/>
</dbReference>
<keyword evidence="1 5" id="KW-1003">Cell membrane</keyword>
<feature type="transmembrane region" description="Helical" evidence="5">
    <location>
        <begin position="53"/>
        <end position="71"/>
    </location>
</feature>
<keyword evidence="7" id="KW-1185">Reference proteome</keyword>
<dbReference type="PANTHER" id="PTHR36917">
    <property type="entry name" value="INTRACELLULAR SEPTATION PROTEIN A-RELATED"/>
    <property type="match status" value="1"/>
</dbReference>
<accession>A0A4Y9RT70</accession>
<evidence type="ECO:0000256" key="2">
    <source>
        <dbReference type="ARBA" id="ARBA00022692"/>
    </source>
</evidence>
<dbReference type="EMBL" id="SPVF01000259">
    <property type="protein sequence ID" value="TFW11481.1"/>
    <property type="molecule type" value="Genomic_DNA"/>
</dbReference>
<evidence type="ECO:0000256" key="1">
    <source>
        <dbReference type="ARBA" id="ARBA00022475"/>
    </source>
</evidence>
<evidence type="ECO:0000256" key="4">
    <source>
        <dbReference type="ARBA" id="ARBA00023136"/>
    </source>
</evidence>
<dbReference type="AlphaFoldDB" id="A0A4Y9RT70"/>